<keyword evidence="2" id="KW-0677">Repeat</keyword>
<evidence type="ECO:0000256" key="5">
    <source>
        <dbReference type="ARBA" id="ARBA00022840"/>
    </source>
</evidence>
<dbReference type="InterPro" id="IPR058922">
    <property type="entry name" value="WHD_DRP"/>
</dbReference>
<feature type="domain" description="NB-ARC" evidence="6">
    <location>
        <begin position="167"/>
        <end position="330"/>
    </location>
</feature>
<evidence type="ECO:0000256" key="4">
    <source>
        <dbReference type="ARBA" id="ARBA00022821"/>
    </source>
</evidence>
<keyword evidence="4" id="KW-0611">Plant defense</keyword>
<dbReference type="PANTHER" id="PTHR36766:SF40">
    <property type="entry name" value="DISEASE RESISTANCE PROTEIN RGA3"/>
    <property type="match status" value="1"/>
</dbReference>
<evidence type="ECO:0000259" key="6">
    <source>
        <dbReference type="Pfam" id="PF00931"/>
    </source>
</evidence>
<keyword evidence="10" id="KW-1185">Reference proteome</keyword>
<proteinExistence type="predicted"/>
<dbReference type="SUPFAM" id="SSF52540">
    <property type="entry name" value="P-loop containing nucleoside triphosphate hydrolases"/>
    <property type="match status" value="1"/>
</dbReference>
<dbReference type="InterPro" id="IPR036388">
    <property type="entry name" value="WH-like_DNA-bd_sf"/>
</dbReference>
<evidence type="ECO:0000259" key="9">
    <source>
        <dbReference type="Pfam" id="PF25019"/>
    </source>
</evidence>
<dbReference type="Pfam" id="PF18052">
    <property type="entry name" value="Rx_N"/>
    <property type="match status" value="1"/>
</dbReference>
<dbReference type="InterPro" id="IPR027417">
    <property type="entry name" value="P-loop_NTPase"/>
</dbReference>
<dbReference type="Proteomes" id="UP000694853">
    <property type="component" value="Unplaced"/>
</dbReference>
<dbReference type="Gene3D" id="1.20.5.4130">
    <property type="match status" value="1"/>
</dbReference>
<dbReference type="PANTHER" id="PTHR36766">
    <property type="entry name" value="PLANT BROAD-SPECTRUM MILDEW RESISTANCE PROTEIN RPW8"/>
    <property type="match status" value="1"/>
</dbReference>
<dbReference type="AlphaFoldDB" id="A0A8B8K5J5"/>
<dbReference type="GO" id="GO:0005524">
    <property type="term" value="F:ATP binding"/>
    <property type="evidence" value="ECO:0007669"/>
    <property type="project" value="UniProtKB-KW"/>
</dbReference>
<dbReference type="KEGG" id="aprc:113852845"/>
<dbReference type="GO" id="GO:0043531">
    <property type="term" value="F:ADP binding"/>
    <property type="evidence" value="ECO:0007669"/>
    <property type="project" value="InterPro"/>
</dbReference>
<keyword evidence="3" id="KW-0547">Nucleotide-binding</keyword>
<evidence type="ECO:0000313" key="11">
    <source>
        <dbReference type="RefSeq" id="XP_027339032.1"/>
    </source>
</evidence>
<evidence type="ECO:0000313" key="10">
    <source>
        <dbReference type="Proteomes" id="UP000694853"/>
    </source>
</evidence>
<dbReference type="InterPro" id="IPR032675">
    <property type="entry name" value="LRR_dom_sf"/>
</dbReference>
<dbReference type="Pfam" id="PF00931">
    <property type="entry name" value="NB-ARC"/>
    <property type="match status" value="1"/>
</dbReference>
<dbReference type="RefSeq" id="XP_027339032.1">
    <property type="nucleotide sequence ID" value="XM_027483231.1"/>
</dbReference>
<dbReference type="OrthoDB" id="1896560at2759"/>
<dbReference type="FunFam" id="3.40.50.300:FF:001091">
    <property type="entry name" value="Probable disease resistance protein At1g61300"/>
    <property type="match status" value="1"/>
</dbReference>
<dbReference type="InterPro" id="IPR056789">
    <property type="entry name" value="LRR_R13L1-DRL21"/>
</dbReference>
<dbReference type="Gene3D" id="3.40.50.300">
    <property type="entry name" value="P-loop containing nucleotide triphosphate hydrolases"/>
    <property type="match status" value="1"/>
</dbReference>
<dbReference type="InterPro" id="IPR042197">
    <property type="entry name" value="Apaf_helical"/>
</dbReference>
<evidence type="ECO:0000259" key="8">
    <source>
        <dbReference type="Pfam" id="PF23559"/>
    </source>
</evidence>
<dbReference type="Gene3D" id="1.10.8.430">
    <property type="entry name" value="Helical domain of apoptotic protease-activating factors"/>
    <property type="match status" value="1"/>
</dbReference>
<feature type="domain" description="R13L1/DRL21-like LRR repeat region" evidence="9">
    <location>
        <begin position="675"/>
        <end position="803"/>
    </location>
</feature>
<organism evidence="10 11">
    <name type="scientific">Abrus precatorius</name>
    <name type="common">Indian licorice</name>
    <name type="synonym">Glycine abrus</name>
    <dbReference type="NCBI Taxonomy" id="3816"/>
    <lineage>
        <taxon>Eukaryota</taxon>
        <taxon>Viridiplantae</taxon>
        <taxon>Streptophyta</taxon>
        <taxon>Embryophyta</taxon>
        <taxon>Tracheophyta</taxon>
        <taxon>Spermatophyta</taxon>
        <taxon>Magnoliopsida</taxon>
        <taxon>eudicotyledons</taxon>
        <taxon>Gunneridae</taxon>
        <taxon>Pentapetalae</taxon>
        <taxon>rosids</taxon>
        <taxon>fabids</taxon>
        <taxon>Fabales</taxon>
        <taxon>Fabaceae</taxon>
        <taxon>Papilionoideae</taxon>
        <taxon>50 kb inversion clade</taxon>
        <taxon>NPAAA clade</taxon>
        <taxon>indigoferoid/millettioid clade</taxon>
        <taxon>Abreae</taxon>
        <taxon>Abrus</taxon>
    </lineage>
</organism>
<dbReference type="Pfam" id="PF25019">
    <property type="entry name" value="LRR_R13L1-DRL21"/>
    <property type="match status" value="1"/>
</dbReference>
<dbReference type="GO" id="GO:0051707">
    <property type="term" value="P:response to other organism"/>
    <property type="evidence" value="ECO:0007669"/>
    <property type="project" value="UniProtKB-ARBA"/>
</dbReference>
<evidence type="ECO:0000256" key="3">
    <source>
        <dbReference type="ARBA" id="ARBA00022741"/>
    </source>
</evidence>
<dbReference type="FunFam" id="1.10.10.10:FF:000322">
    <property type="entry name" value="Probable disease resistance protein At1g63360"/>
    <property type="match status" value="1"/>
</dbReference>
<feature type="domain" description="Disease resistance N-terminal" evidence="7">
    <location>
        <begin position="14"/>
        <end position="101"/>
    </location>
</feature>
<accession>A0A8B8K5J5</accession>
<dbReference type="InterPro" id="IPR041118">
    <property type="entry name" value="Rx_N"/>
</dbReference>
<name>A0A8B8K5J5_ABRPR</name>
<dbReference type="Pfam" id="PF23559">
    <property type="entry name" value="WHD_DRP"/>
    <property type="match status" value="1"/>
</dbReference>
<evidence type="ECO:0000259" key="7">
    <source>
        <dbReference type="Pfam" id="PF18052"/>
    </source>
</evidence>
<dbReference type="GO" id="GO:0006952">
    <property type="term" value="P:defense response"/>
    <property type="evidence" value="ECO:0007669"/>
    <property type="project" value="UniProtKB-KW"/>
</dbReference>
<feature type="domain" description="Disease resistance protein winged helix" evidence="8">
    <location>
        <begin position="417"/>
        <end position="487"/>
    </location>
</feature>
<evidence type="ECO:0000256" key="2">
    <source>
        <dbReference type="ARBA" id="ARBA00022737"/>
    </source>
</evidence>
<protein>
    <submittedName>
        <fullName evidence="11">Disease resistance protein At3g14460</fullName>
    </submittedName>
</protein>
<dbReference type="SUPFAM" id="SSF52058">
    <property type="entry name" value="L domain-like"/>
    <property type="match status" value="2"/>
</dbReference>
<evidence type="ECO:0000256" key="1">
    <source>
        <dbReference type="ARBA" id="ARBA00022614"/>
    </source>
</evidence>
<dbReference type="Gene3D" id="3.80.10.10">
    <property type="entry name" value="Ribonuclease Inhibitor"/>
    <property type="match status" value="2"/>
</dbReference>
<keyword evidence="5" id="KW-0067">ATP-binding</keyword>
<sequence length="1227" mass="139363">MAEALVGGAFLSAFINVVLERVSSAEFVKLIQGKKLDQDLLQRLNNALCAAEVLLIDAEQKQINNPSIKNWLHNLRDAVYVADDLLDLVFTQAATQKKVSNFLPRFLHSHNREIVNKMEEVVRRIEDTEKRKYILDLKHIPRENFSWRTPSTSLVKGNIYGREIDQDAIIHILKDDTHDQISVIPIVGMGGVGKTTLAQWVYNNENVMKEFDLKAWVCVSEEFDIVKTTKTIIESLTSGVCNKMDLDLLQLDLKERIAGKKFFFVLDDVWSDDYDGWSSLKTPFQYGIKGSKILVTTRSEKVAAVVRTCPPYHVNHLSDEQCWSVFADHACFPKTNGNLILENIGREIVKKCKGLPLAAQTLGGLLRAKHNIKDWNAILTNEMWEFSANDSKIIPALRISYYHLPPPLKRCFAYCSLYPKDYKFQKDELILLWMAEDLLEQPKKGKTLEEVGAEYFDELASRLFFKKYYEPIDYLFYVMHDLMHDLAISVAGDFYFRSEELGTVDKIKIHTRHLSYGRLSHPISKNFNAIDELKYLRTFLQVNFLPPSFSFESVISIILSKFNYLRVLSFIVCRELDTLPDSIGELIHLRYLDLSETGIKTLPESLSKLYNLQTLKLFLCVQLTMLPSGMQNLANLRHLDITATALKEMPGGMSKLKHLQFLSNFIVGKHEDNGIKELGDLSNLHGSLLISNLENVTDSGEAAEARMMDKTFIKRLYLECSRDSDLNTTSSHAEREVYDQLQPHNGLEYLSIRNYRGTRFPDWVGHSSYHSMTELSLSSCRNCCMLPSLGQLSSLKTLKIENFDGLETVGAEFYKNDNGHSLETPFLSLEYLSFCKIPCWEEWYLFKFEAFPKLKVLRINDCPKLRGQLPEHLPALERLVIEKCGDLVSSLPRAPSICELTISESNKVRFEELPMSVHDLSINGCDLMASMFGAFAISHPNCLHYLSISDCSLAVSFVGDCLPECLKELSIRNCGKLEFPKQQHELLESLGITNSFDSLSSFPLEVFPDLRFLRIYECKNLESLSISGCSNLAWFPREGFAAPNLTGFVVRNCHNLKCLPGHMNTLLPKLEYLSVSDCPEIEAFPEGGLPPNLTRLTINNCEKLLRCLSSTGGLQGLTNLSIRCESGKSFPLLPQLPSLTTLQLYKFESMETLDCKGLSHLTSLQVLTISNCSKLKSIVGERLSPSLLKLQIYETPLVGKRCQEKHDEIWPKVSHIRGIQVDGRWIS</sequence>
<reference evidence="11" key="2">
    <citation type="submission" date="2025-08" db="UniProtKB">
        <authorList>
            <consortium name="RefSeq"/>
        </authorList>
    </citation>
    <scope>IDENTIFICATION</scope>
    <source>
        <tissue evidence="11">Young leaves</tissue>
    </source>
</reference>
<dbReference type="PRINTS" id="PR00364">
    <property type="entry name" value="DISEASERSIST"/>
</dbReference>
<reference evidence="10" key="1">
    <citation type="journal article" date="2019" name="Toxins">
        <title>Detection of Abrin-Like and Prepropulchellin-Like Toxin Genes and Transcripts Using Whole Genome Sequencing and Full-Length Transcript Sequencing of Abrus precatorius.</title>
        <authorList>
            <person name="Hovde B.T."/>
            <person name="Daligault H.E."/>
            <person name="Hanschen E.R."/>
            <person name="Kunde Y.A."/>
            <person name="Johnson M.B."/>
            <person name="Starkenburg S.R."/>
            <person name="Johnson S.L."/>
        </authorList>
    </citation>
    <scope>NUCLEOTIDE SEQUENCE [LARGE SCALE GENOMIC DNA]</scope>
</reference>
<dbReference type="GeneID" id="113852845"/>
<dbReference type="Gene3D" id="1.10.10.10">
    <property type="entry name" value="Winged helix-like DNA-binding domain superfamily/Winged helix DNA-binding domain"/>
    <property type="match status" value="1"/>
</dbReference>
<keyword evidence="1" id="KW-0433">Leucine-rich repeat</keyword>
<dbReference type="InterPro" id="IPR002182">
    <property type="entry name" value="NB-ARC"/>
</dbReference>
<gene>
    <name evidence="11" type="primary">LOC113852845</name>
</gene>